<feature type="domain" description="GxGYxYP putative glycoside hydrolase C-terminal" evidence="2">
    <location>
        <begin position="315"/>
        <end position="561"/>
    </location>
</feature>
<evidence type="ECO:0000259" key="3">
    <source>
        <dbReference type="Pfam" id="PF20957"/>
    </source>
</evidence>
<evidence type="ECO:0000259" key="2">
    <source>
        <dbReference type="Pfam" id="PF14323"/>
    </source>
</evidence>
<dbReference type="InterPro" id="IPR048310">
    <property type="entry name" value="GxGYxYP_N_2nd"/>
</dbReference>
<dbReference type="PROSITE" id="PS51257">
    <property type="entry name" value="PROKAR_LIPOPROTEIN"/>
    <property type="match status" value="1"/>
</dbReference>
<evidence type="ECO:0000256" key="1">
    <source>
        <dbReference type="SAM" id="SignalP"/>
    </source>
</evidence>
<dbReference type="PANTHER" id="PTHR37321:SF1">
    <property type="entry name" value="EXPORTED PROTEIN"/>
    <property type="match status" value="1"/>
</dbReference>
<proteinExistence type="predicted"/>
<comment type="caution">
    <text evidence="5">The sequence shown here is derived from an EMBL/GenBank/DDBJ whole genome shotgun (WGS) entry which is preliminary data.</text>
</comment>
<sequence length="572" mass="65400">MGKFFIAAVLCLLSALGLVSCAPTQSDDCDYLPQSPSASEDIYSINVEDLTEGMRLSVLSAQGLLNRDGAEVYTYVGQDAWLLDFYKERGYVKEVRDYDDPYRLLSDICGDGISGIVVYDPEKKFTINLATNIAGVEDRIIVHPDDLQKVSEATGLTDVIDLRDMGFIDVKESFRWYMDNVFPEQNHSVLSVAKSGVFMFDVYRDYLVEFRIPVFWLPGKSDADYDPDYERQVIEMFKATPENIPVLGFWPGVEDGKDIGYAEMDGVGFAGKYGKFTLVNTWVGNYSFHSGVKPHLKEYSQERVRRDTLEYDPQKKYVALIMAESGDAPAYYLYTGLYPRQWNDPDRGKVAISYGITPSLRMLAPAVLADLYETRTDNDYFFCSISGAGYCYPFLGYGSLTPDPDRCRSRYFLEMTADNMKMLDLDMLGIYTHPDIAWTQEDRQIAEKYIFPMSGLRSVVSGMHRTEYTAGNAHELHGDVSVHHNVTFWSMENFVWDDMSIDEKAVDHLENEIKTYGADGNFIMAMFYSWHYGPRRLNMLRERLEPEGYVFVTLDDFDRLWRQSQITTKTSS</sequence>
<dbReference type="InterPro" id="IPR038410">
    <property type="entry name" value="GxGYxYP_C_sf"/>
</dbReference>
<name>A0A9D9IRI4_9BACT</name>
<keyword evidence="1" id="KW-0732">Signal</keyword>
<dbReference type="Gene3D" id="3.20.20.490">
    <property type="entry name" value="GxGYxYP glycoside hydrolase, C-terminal domain"/>
    <property type="match status" value="1"/>
</dbReference>
<reference evidence="5" key="1">
    <citation type="submission" date="2020-10" db="EMBL/GenBank/DDBJ databases">
        <authorList>
            <person name="Gilroy R."/>
        </authorList>
    </citation>
    <scope>NUCLEOTIDE SEQUENCE</scope>
    <source>
        <strain evidence="5">2478</strain>
    </source>
</reference>
<organism evidence="5 6">
    <name type="scientific">Candidatus Cryptobacteroides excrementipullorum</name>
    <dbReference type="NCBI Taxonomy" id="2840761"/>
    <lineage>
        <taxon>Bacteria</taxon>
        <taxon>Pseudomonadati</taxon>
        <taxon>Bacteroidota</taxon>
        <taxon>Bacteroidia</taxon>
        <taxon>Bacteroidales</taxon>
        <taxon>Candidatus Cryptobacteroides</taxon>
    </lineage>
</organism>
<evidence type="ECO:0000313" key="6">
    <source>
        <dbReference type="Proteomes" id="UP000823771"/>
    </source>
</evidence>
<feature type="signal peptide" evidence="1">
    <location>
        <begin position="1"/>
        <end position="22"/>
    </location>
</feature>
<feature type="domain" description="GxGYxYP putative glycoside hydrolase second N-terminal" evidence="3">
    <location>
        <begin position="113"/>
        <end position="182"/>
    </location>
</feature>
<dbReference type="Proteomes" id="UP000823771">
    <property type="component" value="Unassembled WGS sequence"/>
</dbReference>
<accession>A0A9D9IRI4</accession>
<dbReference type="Pfam" id="PF20957">
    <property type="entry name" value="GxGYxYP_N_2nd"/>
    <property type="match status" value="1"/>
</dbReference>
<dbReference type="InterPro" id="IPR025832">
    <property type="entry name" value="GxGYxYP_C"/>
</dbReference>
<reference evidence="5" key="2">
    <citation type="journal article" date="2021" name="PeerJ">
        <title>Extensive microbial diversity within the chicken gut microbiome revealed by metagenomics and culture.</title>
        <authorList>
            <person name="Gilroy R."/>
            <person name="Ravi A."/>
            <person name="Getino M."/>
            <person name="Pursley I."/>
            <person name="Horton D.L."/>
            <person name="Alikhan N.F."/>
            <person name="Baker D."/>
            <person name="Gharbi K."/>
            <person name="Hall N."/>
            <person name="Watson M."/>
            <person name="Adriaenssens E.M."/>
            <person name="Foster-Nyarko E."/>
            <person name="Jarju S."/>
            <person name="Secka A."/>
            <person name="Antonio M."/>
            <person name="Oren A."/>
            <person name="Chaudhuri R.R."/>
            <person name="La Ragione R."/>
            <person name="Hildebrand F."/>
            <person name="Pallen M.J."/>
        </authorList>
    </citation>
    <scope>NUCLEOTIDE SEQUENCE</scope>
    <source>
        <strain evidence="5">2478</strain>
    </source>
</reference>
<dbReference type="AlphaFoldDB" id="A0A9D9IRI4"/>
<feature type="domain" description="GxGYxYP putative glycoside hydrolase third N-terminal" evidence="4">
    <location>
        <begin position="199"/>
        <end position="291"/>
    </location>
</feature>
<protein>
    <submittedName>
        <fullName evidence="5">Uncharacterized protein</fullName>
    </submittedName>
</protein>
<dbReference type="Pfam" id="PF14323">
    <property type="entry name" value="GxGYxYP_C"/>
    <property type="match status" value="1"/>
</dbReference>
<evidence type="ECO:0000259" key="4">
    <source>
        <dbReference type="Pfam" id="PF20958"/>
    </source>
</evidence>
<dbReference type="Pfam" id="PF20958">
    <property type="entry name" value="GxGYxYP_N_3rd"/>
    <property type="match status" value="1"/>
</dbReference>
<feature type="chain" id="PRO_5038615209" evidence="1">
    <location>
        <begin position="23"/>
        <end position="572"/>
    </location>
</feature>
<dbReference type="EMBL" id="JADILZ010000004">
    <property type="protein sequence ID" value="MBO8477327.1"/>
    <property type="molecule type" value="Genomic_DNA"/>
</dbReference>
<dbReference type="PANTHER" id="PTHR37321">
    <property type="entry name" value="EXPORTED PROTEIN-RELATED"/>
    <property type="match status" value="1"/>
</dbReference>
<dbReference type="InterPro" id="IPR048309">
    <property type="entry name" value="GxGYxYP_N_3rd"/>
</dbReference>
<gene>
    <name evidence="5" type="ORF">IAB80_00245</name>
</gene>
<evidence type="ECO:0000313" key="5">
    <source>
        <dbReference type="EMBL" id="MBO8477327.1"/>
    </source>
</evidence>